<comment type="similarity">
    <text evidence="2 8">Belongs to the major facilitator superfamily. Sugar transporter (TC 2.A.1.1) family.</text>
</comment>
<dbReference type="GO" id="GO:0005351">
    <property type="term" value="F:carbohydrate:proton symporter activity"/>
    <property type="evidence" value="ECO:0007669"/>
    <property type="project" value="TreeGrafter"/>
</dbReference>
<feature type="transmembrane region" description="Helical" evidence="9">
    <location>
        <begin position="398"/>
        <end position="422"/>
    </location>
</feature>
<feature type="transmembrane region" description="Helical" evidence="9">
    <location>
        <begin position="472"/>
        <end position="488"/>
    </location>
</feature>
<evidence type="ECO:0000259" key="10">
    <source>
        <dbReference type="PROSITE" id="PS50850"/>
    </source>
</evidence>
<dbReference type="GO" id="GO:0016020">
    <property type="term" value="C:membrane"/>
    <property type="evidence" value="ECO:0007669"/>
    <property type="project" value="UniProtKB-SubCell"/>
</dbReference>
<evidence type="ECO:0000256" key="6">
    <source>
        <dbReference type="ARBA" id="ARBA00023136"/>
    </source>
</evidence>
<dbReference type="eggNOG" id="KOG0254">
    <property type="taxonomic scope" value="Eukaryota"/>
</dbReference>
<feature type="transmembrane region" description="Helical" evidence="9">
    <location>
        <begin position="346"/>
        <end position="363"/>
    </location>
</feature>
<keyword evidence="4 9" id="KW-0812">Transmembrane</keyword>
<feature type="transmembrane region" description="Helical" evidence="9">
    <location>
        <begin position="308"/>
        <end position="326"/>
    </location>
</feature>
<dbReference type="PhylomeDB" id="B8MAJ9"/>
<dbReference type="AlphaFoldDB" id="B8MAJ9"/>
<feature type="transmembrane region" description="Helical" evidence="9">
    <location>
        <begin position="370"/>
        <end position="392"/>
    </location>
</feature>
<comment type="subcellular location">
    <subcellularLocation>
        <location evidence="1">Membrane</location>
        <topology evidence="1">Multi-pass membrane protein</topology>
    </subcellularLocation>
</comment>
<evidence type="ECO:0000256" key="7">
    <source>
        <dbReference type="ARBA" id="ARBA00026248"/>
    </source>
</evidence>
<sequence length="568" mass="63545">MGSKSTAIHLEGKETLDIDDTLIHDAQLATTKEHRMTLWAGLKLYPKAVGWSLLISSAIIMEGYDVVLMGSFYAFPAFNMRYGHVLSDGSYGLSAPWQAGLSNAMNCGQIIGLFANGIISERFGYRKTMMYSLVATMSFIFILFFAPNVQTLLVGEILMGIPLGVYQTLSVTYASEVCPVALRAYLTTYVNLCWVIGQLIASGVLKGLSGRADQWAYRIPFAVQWVWPIPIFLGVYFAPESPWWLVRKGRRDDATDSLLRLTSQTDTDFNAEETVAMMVHTNEIEKEVNTGTSYLDCFRGTDRRRTEVACLIWAAQNLCGSGLMSYSTVFYERAGLAISQSFNMSLGQYAIGFCGTVFSWFLMTRFGRRTLYVGGLAILTVLLLVVGFISIAPETSSTAWATGSMLLVYTFFYDSSVGPVCYSLVSEMPSTRLRIKTVALARNLYNCFSILNGVIIPYMLNVDAWNWRGRAGFFWGGLAFLCWVWAFWRLPEPKGRTYAEMDKLFEQKVPARKFATTEVRLFSEEAAESPGQHMERKLSFATLLVKVRIAQPIDWATDVKKVHEAGAK</sequence>
<keyword evidence="7" id="KW-0462">Maltose metabolism</keyword>
<dbReference type="InterPro" id="IPR020846">
    <property type="entry name" value="MFS_dom"/>
</dbReference>
<dbReference type="OrthoDB" id="6612291at2759"/>
<accession>B8MAJ9</accession>
<dbReference type="PROSITE" id="PS50850">
    <property type="entry name" value="MFS"/>
    <property type="match status" value="1"/>
</dbReference>
<dbReference type="FunCoup" id="B8MAJ9">
    <property type="interactions" value="57"/>
</dbReference>
<dbReference type="RefSeq" id="XP_002481415.1">
    <property type="nucleotide sequence ID" value="XM_002481370.1"/>
</dbReference>
<evidence type="ECO:0000256" key="8">
    <source>
        <dbReference type="RuleBase" id="RU003346"/>
    </source>
</evidence>
<gene>
    <name evidence="11" type="ORF">TSTA_112560</name>
</gene>
<feature type="domain" description="Major facilitator superfamily (MFS) profile" evidence="10">
    <location>
        <begin position="51"/>
        <end position="494"/>
    </location>
</feature>
<dbReference type="InterPro" id="IPR036259">
    <property type="entry name" value="MFS_trans_sf"/>
</dbReference>
<dbReference type="PROSITE" id="PS00217">
    <property type="entry name" value="SUGAR_TRANSPORT_2"/>
    <property type="match status" value="1"/>
</dbReference>
<dbReference type="InterPro" id="IPR050360">
    <property type="entry name" value="MFS_Sugar_Transporters"/>
</dbReference>
<dbReference type="EMBL" id="EQ962655">
    <property type="protein sequence ID" value="EED17423.1"/>
    <property type="molecule type" value="Genomic_DNA"/>
</dbReference>
<dbReference type="Proteomes" id="UP000001745">
    <property type="component" value="Unassembled WGS sequence"/>
</dbReference>
<dbReference type="Pfam" id="PF00083">
    <property type="entry name" value="Sugar_tr"/>
    <property type="match status" value="1"/>
</dbReference>
<feature type="transmembrane region" description="Helical" evidence="9">
    <location>
        <begin position="152"/>
        <end position="174"/>
    </location>
</feature>
<feature type="transmembrane region" description="Helical" evidence="9">
    <location>
        <begin position="53"/>
        <end position="75"/>
    </location>
</feature>
<evidence type="ECO:0000256" key="1">
    <source>
        <dbReference type="ARBA" id="ARBA00004141"/>
    </source>
</evidence>
<dbReference type="SUPFAM" id="SSF103473">
    <property type="entry name" value="MFS general substrate transporter"/>
    <property type="match status" value="1"/>
</dbReference>
<name>B8MAJ9_TALSN</name>
<evidence type="ECO:0000313" key="12">
    <source>
        <dbReference type="Proteomes" id="UP000001745"/>
    </source>
</evidence>
<keyword evidence="3 8" id="KW-0813">Transport</keyword>
<feature type="transmembrane region" description="Helical" evidence="9">
    <location>
        <begin position="128"/>
        <end position="146"/>
    </location>
</feature>
<proteinExistence type="inferred from homology"/>
<feature type="transmembrane region" description="Helical" evidence="9">
    <location>
        <begin position="443"/>
        <end position="460"/>
    </location>
</feature>
<feature type="transmembrane region" description="Helical" evidence="9">
    <location>
        <begin position="225"/>
        <end position="246"/>
    </location>
</feature>
<evidence type="ECO:0000256" key="5">
    <source>
        <dbReference type="ARBA" id="ARBA00022989"/>
    </source>
</evidence>
<dbReference type="GeneID" id="8105721"/>
<evidence type="ECO:0000256" key="2">
    <source>
        <dbReference type="ARBA" id="ARBA00010992"/>
    </source>
</evidence>
<organism evidence="11 12">
    <name type="scientific">Talaromyces stipitatus (strain ATCC 10500 / CBS 375.48 / QM 6759 / NRRL 1006)</name>
    <name type="common">Penicillium stipitatum</name>
    <dbReference type="NCBI Taxonomy" id="441959"/>
    <lineage>
        <taxon>Eukaryota</taxon>
        <taxon>Fungi</taxon>
        <taxon>Dikarya</taxon>
        <taxon>Ascomycota</taxon>
        <taxon>Pezizomycotina</taxon>
        <taxon>Eurotiomycetes</taxon>
        <taxon>Eurotiomycetidae</taxon>
        <taxon>Eurotiales</taxon>
        <taxon>Trichocomaceae</taxon>
        <taxon>Talaromyces</taxon>
        <taxon>Talaromyces sect. Talaromyces</taxon>
    </lineage>
</organism>
<dbReference type="OMA" id="PAFNMKY"/>
<dbReference type="InterPro" id="IPR003663">
    <property type="entry name" value="Sugar/inositol_transpt"/>
</dbReference>
<keyword evidence="12" id="KW-1185">Reference proteome</keyword>
<feature type="transmembrane region" description="Helical" evidence="9">
    <location>
        <begin position="95"/>
        <end position="116"/>
    </location>
</feature>
<dbReference type="GO" id="GO:0000023">
    <property type="term" value="P:maltose metabolic process"/>
    <property type="evidence" value="ECO:0007669"/>
    <property type="project" value="UniProtKB-KW"/>
</dbReference>
<dbReference type="Gene3D" id="1.20.1250.20">
    <property type="entry name" value="MFS general substrate transporter like domains"/>
    <property type="match status" value="1"/>
</dbReference>
<dbReference type="FunFam" id="1.20.1250.20:FF:000149">
    <property type="entry name" value="MFS transporter, SP family, general alpha glucoside:H+ symporter"/>
    <property type="match status" value="1"/>
</dbReference>
<evidence type="ECO:0000313" key="11">
    <source>
        <dbReference type="EMBL" id="EED17423.1"/>
    </source>
</evidence>
<keyword evidence="6 9" id="KW-0472">Membrane</keyword>
<dbReference type="InParanoid" id="B8MAJ9"/>
<dbReference type="InterPro" id="IPR005829">
    <property type="entry name" value="Sugar_transporter_CS"/>
</dbReference>
<dbReference type="VEuPathDB" id="FungiDB:TSTA_112560"/>
<protein>
    <submittedName>
        <fullName evidence="11">MFS maltose permease MalP</fullName>
    </submittedName>
</protein>
<dbReference type="HOGENOM" id="CLU_001265_11_5_1"/>
<evidence type="ECO:0000256" key="4">
    <source>
        <dbReference type="ARBA" id="ARBA00022692"/>
    </source>
</evidence>
<reference evidence="12" key="1">
    <citation type="journal article" date="2015" name="Genome Announc.">
        <title>Genome sequence of the AIDS-associated pathogen Penicillium marneffei (ATCC18224) and its near taxonomic relative Talaromyces stipitatus (ATCC10500).</title>
        <authorList>
            <person name="Nierman W.C."/>
            <person name="Fedorova-Abrams N.D."/>
            <person name="Andrianopoulos A."/>
        </authorList>
    </citation>
    <scope>NUCLEOTIDE SEQUENCE [LARGE SCALE GENOMIC DNA]</scope>
    <source>
        <strain evidence="12">ATCC 10500 / CBS 375.48 / QM 6759 / NRRL 1006</strain>
    </source>
</reference>
<keyword evidence="5 9" id="KW-1133">Transmembrane helix</keyword>
<feature type="transmembrane region" description="Helical" evidence="9">
    <location>
        <begin position="186"/>
        <end position="205"/>
    </location>
</feature>
<evidence type="ECO:0000256" key="9">
    <source>
        <dbReference type="SAM" id="Phobius"/>
    </source>
</evidence>
<evidence type="ECO:0000256" key="3">
    <source>
        <dbReference type="ARBA" id="ARBA00022448"/>
    </source>
</evidence>
<dbReference type="PANTHER" id="PTHR48022:SF5">
    <property type="entry name" value="ALPHA-GLUCOSIDES PERMEASE MPH2-RELATED"/>
    <property type="match status" value="1"/>
</dbReference>
<dbReference type="InterPro" id="IPR005828">
    <property type="entry name" value="MFS_sugar_transport-like"/>
</dbReference>
<dbReference type="NCBIfam" id="TIGR00879">
    <property type="entry name" value="SP"/>
    <property type="match status" value="1"/>
</dbReference>
<dbReference type="PANTHER" id="PTHR48022">
    <property type="entry name" value="PLASTIDIC GLUCOSE TRANSPORTER 4"/>
    <property type="match status" value="1"/>
</dbReference>